<gene>
    <name evidence="1" type="ORF">HG66A1_52270</name>
</gene>
<organism evidence="1 2">
    <name type="scientific">Gimesia chilikensis</name>
    <dbReference type="NCBI Taxonomy" id="2605989"/>
    <lineage>
        <taxon>Bacteria</taxon>
        <taxon>Pseudomonadati</taxon>
        <taxon>Planctomycetota</taxon>
        <taxon>Planctomycetia</taxon>
        <taxon>Planctomycetales</taxon>
        <taxon>Planctomycetaceae</taxon>
        <taxon>Gimesia</taxon>
    </lineage>
</organism>
<reference evidence="1 2" key="1">
    <citation type="submission" date="2019-02" db="EMBL/GenBank/DDBJ databases">
        <title>Deep-cultivation of Planctomycetes and their phenomic and genomic characterization uncovers novel biology.</title>
        <authorList>
            <person name="Wiegand S."/>
            <person name="Jogler M."/>
            <person name="Boedeker C."/>
            <person name="Pinto D."/>
            <person name="Vollmers J."/>
            <person name="Rivas-Marin E."/>
            <person name="Kohn T."/>
            <person name="Peeters S.H."/>
            <person name="Heuer A."/>
            <person name="Rast P."/>
            <person name="Oberbeckmann S."/>
            <person name="Bunk B."/>
            <person name="Jeske O."/>
            <person name="Meyerdierks A."/>
            <person name="Storesund J.E."/>
            <person name="Kallscheuer N."/>
            <person name="Luecker S."/>
            <person name="Lage O.M."/>
            <person name="Pohl T."/>
            <person name="Merkel B.J."/>
            <person name="Hornburger P."/>
            <person name="Mueller R.-W."/>
            <person name="Bruemmer F."/>
            <person name="Labrenz M."/>
            <person name="Spormann A.M."/>
            <person name="Op den Camp H."/>
            <person name="Overmann J."/>
            <person name="Amann R."/>
            <person name="Jetten M.S.M."/>
            <person name="Mascher T."/>
            <person name="Medema M.H."/>
            <person name="Devos D.P."/>
            <person name="Kaster A.-K."/>
            <person name="Ovreas L."/>
            <person name="Rohde M."/>
            <person name="Galperin M.Y."/>
            <person name="Jogler C."/>
        </authorList>
    </citation>
    <scope>NUCLEOTIDE SEQUENCE [LARGE SCALE GENOMIC DNA]</scope>
    <source>
        <strain evidence="1 2">HG66A1</strain>
    </source>
</reference>
<evidence type="ECO:0000313" key="2">
    <source>
        <dbReference type="Proteomes" id="UP000320421"/>
    </source>
</evidence>
<name>A0A517PVL0_9PLAN</name>
<accession>A0A517PVL0</accession>
<sequence>MSFIGPVDIERLQVRIAALIDYIEFKTQWRQDTLRDLLRVGEMKVCMEFISSRIADENIDIDLDHQQEFVDLCQKLSLDESYYL</sequence>
<dbReference type="RefSeq" id="WP_145190782.1">
    <property type="nucleotide sequence ID" value="NZ_CP036266.1"/>
</dbReference>
<proteinExistence type="predicted"/>
<dbReference type="AlphaFoldDB" id="A0A517PVL0"/>
<keyword evidence="2" id="KW-1185">Reference proteome</keyword>
<evidence type="ECO:0000313" key="1">
    <source>
        <dbReference type="EMBL" id="QDT23410.1"/>
    </source>
</evidence>
<protein>
    <submittedName>
        <fullName evidence="1">Uncharacterized protein</fullName>
    </submittedName>
</protein>
<dbReference type="EMBL" id="CP036266">
    <property type="protein sequence ID" value="QDT23410.1"/>
    <property type="molecule type" value="Genomic_DNA"/>
</dbReference>
<dbReference type="Proteomes" id="UP000320421">
    <property type="component" value="Chromosome"/>
</dbReference>